<comment type="caution">
    <text evidence="8">The sequence shown here is derived from an EMBL/GenBank/DDBJ whole genome shotgun (WGS) entry which is preliminary data.</text>
</comment>
<dbReference type="AlphaFoldDB" id="A0A926GEX6"/>
<evidence type="ECO:0000259" key="7">
    <source>
        <dbReference type="Pfam" id="PF09335"/>
    </source>
</evidence>
<feature type="domain" description="VTT" evidence="7">
    <location>
        <begin position="69"/>
        <end position="185"/>
    </location>
</feature>
<evidence type="ECO:0000256" key="3">
    <source>
        <dbReference type="ARBA" id="ARBA00022692"/>
    </source>
</evidence>
<dbReference type="RefSeq" id="WP_187792553.1">
    <property type="nucleotide sequence ID" value="NZ_JACOQL010000002.1"/>
</dbReference>
<feature type="transmembrane region" description="Helical" evidence="6">
    <location>
        <begin position="6"/>
        <end position="25"/>
    </location>
</feature>
<evidence type="ECO:0000256" key="5">
    <source>
        <dbReference type="ARBA" id="ARBA00023136"/>
    </source>
</evidence>
<feature type="transmembrane region" description="Helical" evidence="6">
    <location>
        <begin position="165"/>
        <end position="184"/>
    </location>
</feature>
<dbReference type="InterPro" id="IPR015414">
    <property type="entry name" value="TMEM64"/>
</dbReference>
<organism evidence="8 9">
    <name type="scientific">Paracoccus amoyensis</name>
    <dbReference type="NCBI Taxonomy" id="2760093"/>
    <lineage>
        <taxon>Bacteria</taxon>
        <taxon>Pseudomonadati</taxon>
        <taxon>Pseudomonadota</taxon>
        <taxon>Alphaproteobacteria</taxon>
        <taxon>Rhodobacterales</taxon>
        <taxon>Paracoccaceae</taxon>
        <taxon>Paracoccus</taxon>
    </lineage>
</organism>
<dbReference type="Pfam" id="PF09335">
    <property type="entry name" value="VTT_dom"/>
    <property type="match status" value="1"/>
</dbReference>
<evidence type="ECO:0000256" key="2">
    <source>
        <dbReference type="ARBA" id="ARBA00022475"/>
    </source>
</evidence>
<evidence type="ECO:0000256" key="6">
    <source>
        <dbReference type="RuleBase" id="RU366058"/>
    </source>
</evidence>
<proteinExistence type="inferred from homology"/>
<keyword evidence="4 6" id="KW-1133">Transmembrane helix</keyword>
<evidence type="ECO:0000313" key="9">
    <source>
        <dbReference type="Proteomes" id="UP000608594"/>
    </source>
</evidence>
<dbReference type="GO" id="GO:0005886">
    <property type="term" value="C:plasma membrane"/>
    <property type="evidence" value="ECO:0007669"/>
    <property type="project" value="UniProtKB-SubCell"/>
</dbReference>
<feature type="transmembrane region" description="Helical" evidence="6">
    <location>
        <begin position="51"/>
        <end position="82"/>
    </location>
</feature>
<dbReference type="PANTHER" id="PTHR12677">
    <property type="entry name" value="GOLGI APPARATUS MEMBRANE PROTEIN TVP38-RELATED"/>
    <property type="match status" value="1"/>
</dbReference>
<reference evidence="8" key="1">
    <citation type="submission" date="2020-08" db="EMBL/GenBank/DDBJ databases">
        <title>Paracoccus amoyensis sp. nov., isolated from the surface seawater at coast of Xiamen, Fujian.</title>
        <authorList>
            <person name="Lyu L."/>
        </authorList>
    </citation>
    <scope>NUCLEOTIDE SEQUENCE</scope>
    <source>
        <strain evidence="8">11-3</strain>
    </source>
</reference>
<protein>
    <recommendedName>
        <fullName evidence="6">TVP38/TMEM64 family membrane protein</fullName>
    </recommendedName>
</protein>
<dbReference type="PANTHER" id="PTHR12677:SF59">
    <property type="entry name" value="GOLGI APPARATUS MEMBRANE PROTEIN TVP38-RELATED"/>
    <property type="match status" value="1"/>
</dbReference>
<evidence type="ECO:0000256" key="1">
    <source>
        <dbReference type="ARBA" id="ARBA00004651"/>
    </source>
</evidence>
<dbReference type="Proteomes" id="UP000608594">
    <property type="component" value="Unassembled WGS sequence"/>
</dbReference>
<keyword evidence="9" id="KW-1185">Reference proteome</keyword>
<dbReference type="InterPro" id="IPR032816">
    <property type="entry name" value="VTT_dom"/>
</dbReference>
<keyword evidence="2 6" id="KW-1003">Cell membrane</keyword>
<sequence length="228" mass="25463">MSRFLTTWLPAIAIALAVAAIWHWAGPVQPELTELHDTIERFRRWNDARPLYYMAGFFFACIGLTMLPFPMVLLALTAGAIFDFWPGLVLVTIATTIGATLLMLTARYLFSGWLNRRFGAFTERLRAAIDADGPLAMLSLRLTPAVPYYAVNVLSGLTSLSLRSFVLTTFVGKLPMTAVFVGAGNHLAEIERVQDIMTANVLAMLFLLAIFPWLARWAARRIRRARAE</sequence>
<keyword evidence="3 6" id="KW-0812">Transmembrane</keyword>
<feature type="transmembrane region" description="Helical" evidence="6">
    <location>
        <begin position="88"/>
        <end position="110"/>
    </location>
</feature>
<name>A0A926GEX6_9RHOB</name>
<comment type="subcellular location">
    <subcellularLocation>
        <location evidence="1 6">Cell membrane</location>
        <topology evidence="1 6">Multi-pass membrane protein</topology>
    </subcellularLocation>
</comment>
<gene>
    <name evidence="8" type="ORF">H4P12_05120</name>
</gene>
<accession>A0A926GEX6</accession>
<evidence type="ECO:0000313" key="8">
    <source>
        <dbReference type="EMBL" id="MBC9246104.1"/>
    </source>
</evidence>
<dbReference type="EMBL" id="JACOQL010000002">
    <property type="protein sequence ID" value="MBC9246104.1"/>
    <property type="molecule type" value="Genomic_DNA"/>
</dbReference>
<comment type="similarity">
    <text evidence="6">Belongs to the TVP38/TMEM64 family.</text>
</comment>
<feature type="transmembrane region" description="Helical" evidence="6">
    <location>
        <begin position="196"/>
        <end position="215"/>
    </location>
</feature>
<keyword evidence="5 6" id="KW-0472">Membrane</keyword>
<evidence type="ECO:0000256" key="4">
    <source>
        <dbReference type="ARBA" id="ARBA00022989"/>
    </source>
</evidence>